<feature type="region of interest" description="Disordered" evidence="1">
    <location>
        <begin position="1"/>
        <end position="38"/>
    </location>
</feature>
<dbReference type="STRING" id="162209.IJ22_08270"/>
<proteinExistence type="predicted"/>
<keyword evidence="3" id="KW-1185">Reference proteome</keyword>
<accession>A0A0U2U3T8</accession>
<gene>
    <name evidence="2" type="ORF">IJ22_08270</name>
</gene>
<evidence type="ECO:0000313" key="3">
    <source>
        <dbReference type="Proteomes" id="UP000061660"/>
    </source>
</evidence>
<feature type="compositionally biased region" description="Basic and acidic residues" evidence="1">
    <location>
        <begin position="20"/>
        <end position="37"/>
    </location>
</feature>
<organism evidence="2 3">
    <name type="scientific">Paenibacillus naphthalenovorans</name>
    <dbReference type="NCBI Taxonomy" id="162209"/>
    <lineage>
        <taxon>Bacteria</taxon>
        <taxon>Bacillati</taxon>
        <taxon>Bacillota</taxon>
        <taxon>Bacilli</taxon>
        <taxon>Bacillales</taxon>
        <taxon>Paenibacillaceae</taxon>
        <taxon>Paenibacillus</taxon>
    </lineage>
</organism>
<protein>
    <submittedName>
        <fullName evidence="2">Uncharacterized protein</fullName>
    </submittedName>
</protein>
<dbReference type="KEGG" id="pnp:IJ22_08270"/>
<dbReference type="AlphaFoldDB" id="A0A0U2U3T8"/>
<name>A0A0U2U3T8_9BACL</name>
<evidence type="ECO:0000256" key="1">
    <source>
        <dbReference type="SAM" id="MobiDB-lite"/>
    </source>
</evidence>
<reference evidence="3" key="1">
    <citation type="submission" date="2015-12" db="EMBL/GenBank/DDBJ databases">
        <title>Complete genome sequences of two moderately thermophilic Paenibacillus species.</title>
        <authorList>
            <person name="Butler R.III."/>
            <person name="Wang J."/>
            <person name="Stark B.C."/>
            <person name="Pombert J.-F."/>
        </authorList>
    </citation>
    <scope>NUCLEOTIDE SEQUENCE [LARGE SCALE GENOMIC DNA]</scope>
    <source>
        <strain evidence="3">32O-Y</strain>
    </source>
</reference>
<sequence>MDCPKCYGTGEWEGINYSDEEQHSKEDQHAGTNRDRTSLPYTCPICGGSGYLEESI</sequence>
<dbReference type="PATRIC" id="fig|162209.4.peg.885"/>
<dbReference type="Proteomes" id="UP000061660">
    <property type="component" value="Chromosome"/>
</dbReference>
<dbReference type="EMBL" id="CP013652">
    <property type="protein sequence ID" value="ALS21209.1"/>
    <property type="molecule type" value="Genomic_DNA"/>
</dbReference>
<reference evidence="2 3" key="2">
    <citation type="journal article" date="2016" name="Genome Announc.">
        <title>Complete Genome Sequences of Two Interactive Moderate Thermophiles, Paenibacillus napthalenovorans 32O-Y and Paenibacillus sp. 32O-W.</title>
        <authorList>
            <person name="Butler R.R.III."/>
            <person name="Wang J."/>
            <person name="Stark B.C."/>
            <person name="Pombert J.F."/>
        </authorList>
    </citation>
    <scope>NUCLEOTIDE SEQUENCE [LARGE SCALE GENOMIC DNA]</scope>
    <source>
        <strain evidence="2 3">32O-Y</strain>
    </source>
</reference>
<dbReference type="Gene3D" id="6.20.20.10">
    <property type="match status" value="1"/>
</dbReference>
<evidence type="ECO:0000313" key="2">
    <source>
        <dbReference type="EMBL" id="ALS21209.1"/>
    </source>
</evidence>